<protein>
    <submittedName>
        <fullName evidence="2">Uma2 family endonuclease</fullName>
    </submittedName>
</protein>
<comment type="caution">
    <text evidence="2">The sequence shown here is derived from an EMBL/GenBank/DDBJ whole genome shotgun (WGS) entry which is preliminary data.</text>
</comment>
<sequence length="188" mass="20049">MTAAMHDATDVWRGPEDELLEAFLALDTPQGFKAELIEGEIVVTPPPDGDHETAIGRIVKQVFQQCTEDFDFGPGKGLVVPSGRFIPDGTFVLPDAMAGKGSWSTPDGVVMTVEVTSTNPAKDRGAKRRGYAAAGIPLYLLVDRKAGQVVLHSHPEGGDYTATTSVPFGDPLLLPKPFGFELATDRLG</sequence>
<accession>A0A3N4RIC2</accession>
<feature type="domain" description="Putative restriction endonuclease" evidence="1">
    <location>
        <begin position="20"/>
        <end position="183"/>
    </location>
</feature>
<dbReference type="GO" id="GO:0004519">
    <property type="term" value="F:endonuclease activity"/>
    <property type="evidence" value="ECO:0007669"/>
    <property type="project" value="UniProtKB-KW"/>
</dbReference>
<dbReference type="InterPro" id="IPR008538">
    <property type="entry name" value="Uma2"/>
</dbReference>
<dbReference type="PANTHER" id="PTHR35400:SF3">
    <property type="entry name" value="SLL1072 PROTEIN"/>
    <property type="match status" value="1"/>
</dbReference>
<dbReference type="SUPFAM" id="SSF52980">
    <property type="entry name" value="Restriction endonuclease-like"/>
    <property type="match status" value="1"/>
</dbReference>
<gene>
    <name evidence="2" type="ORF">EDD38_0770</name>
</gene>
<keyword evidence="2" id="KW-0255">Endonuclease</keyword>
<dbReference type="InterPro" id="IPR012296">
    <property type="entry name" value="Nuclease_put_TT1808"/>
</dbReference>
<dbReference type="AlphaFoldDB" id="A0A3N4RIC2"/>
<dbReference type="Gene3D" id="3.90.1570.10">
    <property type="entry name" value="tt1808, chain A"/>
    <property type="match status" value="1"/>
</dbReference>
<dbReference type="CDD" id="cd06260">
    <property type="entry name" value="DUF820-like"/>
    <property type="match status" value="1"/>
</dbReference>
<dbReference type="Proteomes" id="UP000266906">
    <property type="component" value="Unassembled WGS sequence"/>
</dbReference>
<organism evidence="2 3">
    <name type="scientific">Kitasatospora cineracea</name>
    <dbReference type="NCBI Taxonomy" id="88074"/>
    <lineage>
        <taxon>Bacteria</taxon>
        <taxon>Bacillati</taxon>
        <taxon>Actinomycetota</taxon>
        <taxon>Actinomycetes</taxon>
        <taxon>Kitasatosporales</taxon>
        <taxon>Streptomycetaceae</taxon>
        <taxon>Kitasatospora</taxon>
    </lineage>
</organism>
<keyword evidence="3" id="KW-1185">Reference proteome</keyword>
<dbReference type="Pfam" id="PF05685">
    <property type="entry name" value="Uma2"/>
    <property type="match status" value="1"/>
</dbReference>
<dbReference type="InterPro" id="IPR011335">
    <property type="entry name" value="Restrct_endonuc-II-like"/>
</dbReference>
<proteinExistence type="predicted"/>
<evidence type="ECO:0000259" key="1">
    <source>
        <dbReference type="Pfam" id="PF05685"/>
    </source>
</evidence>
<dbReference type="EMBL" id="RKQG01000001">
    <property type="protein sequence ID" value="RPE32506.1"/>
    <property type="molecule type" value="Genomic_DNA"/>
</dbReference>
<dbReference type="RefSeq" id="WP_123817334.1">
    <property type="nucleotide sequence ID" value="NZ_JBEYIY010000002.1"/>
</dbReference>
<keyword evidence="2" id="KW-0540">Nuclease</keyword>
<evidence type="ECO:0000313" key="2">
    <source>
        <dbReference type="EMBL" id="RPE32506.1"/>
    </source>
</evidence>
<dbReference type="PANTHER" id="PTHR35400">
    <property type="entry name" value="SLR1083 PROTEIN"/>
    <property type="match status" value="1"/>
</dbReference>
<evidence type="ECO:0000313" key="3">
    <source>
        <dbReference type="Proteomes" id="UP000266906"/>
    </source>
</evidence>
<reference evidence="2 3" key="1">
    <citation type="submission" date="2018-11" db="EMBL/GenBank/DDBJ databases">
        <title>Sequencing the genomes of 1000 actinobacteria strains.</title>
        <authorList>
            <person name="Klenk H.-P."/>
        </authorList>
    </citation>
    <scope>NUCLEOTIDE SEQUENCE [LARGE SCALE GENOMIC DNA]</scope>
    <source>
        <strain evidence="2 3">DSM 44781</strain>
    </source>
</reference>
<name>A0A3N4RIC2_9ACTN</name>
<keyword evidence="2" id="KW-0378">Hydrolase</keyword>